<dbReference type="InterPro" id="IPR006629">
    <property type="entry name" value="LITAF"/>
</dbReference>
<dbReference type="Proteomes" id="UP000688137">
    <property type="component" value="Unassembled WGS sequence"/>
</dbReference>
<dbReference type="SMART" id="SM00714">
    <property type="entry name" value="LITAF"/>
    <property type="match status" value="1"/>
</dbReference>
<keyword evidence="5 6" id="KW-0472">Membrane</keyword>
<comment type="subcellular location">
    <subcellularLocation>
        <location evidence="1">Membrane</location>
        <topology evidence="1">Peripheral membrane protein</topology>
    </subcellularLocation>
</comment>
<keyword evidence="3" id="KW-0479">Metal-binding</keyword>
<gene>
    <name evidence="8" type="ORF">PPRIM_AZ9-3.1.T0420286</name>
</gene>
<dbReference type="EMBL" id="CAJJDM010000041">
    <property type="protein sequence ID" value="CAD8068691.1"/>
    <property type="molecule type" value="Genomic_DNA"/>
</dbReference>
<protein>
    <recommendedName>
        <fullName evidence="7">LITAF domain-containing protein</fullName>
    </recommendedName>
</protein>
<evidence type="ECO:0000256" key="4">
    <source>
        <dbReference type="ARBA" id="ARBA00022833"/>
    </source>
</evidence>
<comment type="caution">
    <text evidence="8">The sequence shown here is derived from an EMBL/GenBank/DDBJ whole genome shotgun (WGS) entry which is preliminary data.</text>
</comment>
<evidence type="ECO:0000256" key="1">
    <source>
        <dbReference type="ARBA" id="ARBA00004170"/>
    </source>
</evidence>
<evidence type="ECO:0000256" key="3">
    <source>
        <dbReference type="ARBA" id="ARBA00022723"/>
    </source>
</evidence>
<dbReference type="Pfam" id="PF10601">
    <property type="entry name" value="zf-LITAF-like"/>
    <property type="match status" value="1"/>
</dbReference>
<evidence type="ECO:0000313" key="8">
    <source>
        <dbReference type="EMBL" id="CAD8068691.1"/>
    </source>
</evidence>
<dbReference type="GO" id="GO:0008270">
    <property type="term" value="F:zinc ion binding"/>
    <property type="evidence" value="ECO:0007669"/>
    <property type="project" value="TreeGrafter"/>
</dbReference>
<reference evidence="8" key="1">
    <citation type="submission" date="2021-01" db="EMBL/GenBank/DDBJ databases">
        <authorList>
            <consortium name="Genoscope - CEA"/>
            <person name="William W."/>
        </authorList>
    </citation>
    <scope>NUCLEOTIDE SEQUENCE</scope>
</reference>
<proteinExistence type="inferred from homology"/>
<dbReference type="GO" id="GO:0016020">
    <property type="term" value="C:membrane"/>
    <property type="evidence" value="ECO:0007669"/>
    <property type="project" value="UniProtKB-SubCell"/>
</dbReference>
<keyword evidence="6" id="KW-0812">Transmembrane</keyword>
<dbReference type="PANTHER" id="PTHR23292:SF6">
    <property type="entry name" value="FI16602P1-RELATED"/>
    <property type="match status" value="1"/>
</dbReference>
<dbReference type="PROSITE" id="PS51837">
    <property type="entry name" value="LITAF"/>
    <property type="match status" value="1"/>
</dbReference>
<evidence type="ECO:0000256" key="2">
    <source>
        <dbReference type="ARBA" id="ARBA00005975"/>
    </source>
</evidence>
<comment type="similarity">
    <text evidence="2">Belongs to the CDIP1/LITAF family.</text>
</comment>
<feature type="domain" description="LITAF" evidence="7">
    <location>
        <begin position="52"/>
        <end position="135"/>
    </location>
</feature>
<dbReference type="OMA" id="FCKNDCK"/>
<dbReference type="InterPro" id="IPR037519">
    <property type="entry name" value="LITAF_fam"/>
</dbReference>
<feature type="transmembrane region" description="Helical" evidence="6">
    <location>
        <begin position="91"/>
        <end position="111"/>
    </location>
</feature>
<accession>A0A8S1LS10</accession>
<keyword evidence="4" id="KW-0862">Zinc</keyword>
<evidence type="ECO:0000256" key="5">
    <source>
        <dbReference type="ARBA" id="ARBA00023136"/>
    </source>
</evidence>
<sequence length="140" mass="15766">MLKNSQISCYSLQKSGESQTTQDTYNNTYKGQKKSVLLILNQSQLIDQPLEVQSMFIFPSSADESRTPIFIDCPACRQKSETLIAYQNGNYTFICALLLLLLCFPIAFLPFCKNDCKDVIQHCSKCAATVGQAQFKPFRS</sequence>
<organism evidence="8 9">
    <name type="scientific">Paramecium primaurelia</name>
    <dbReference type="NCBI Taxonomy" id="5886"/>
    <lineage>
        <taxon>Eukaryota</taxon>
        <taxon>Sar</taxon>
        <taxon>Alveolata</taxon>
        <taxon>Ciliophora</taxon>
        <taxon>Intramacronucleata</taxon>
        <taxon>Oligohymenophorea</taxon>
        <taxon>Peniculida</taxon>
        <taxon>Parameciidae</taxon>
        <taxon>Paramecium</taxon>
    </lineage>
</organism>
<evidence type="ECO:0000256" key="6">
    <source>
        <dbReference type="SAM" id="Phobius"/>
    </source>
</evidence>
<name>A0A8S1LS10_PARPR</name>
<evidence type="ECO:0000259" key="7">
    <source>
        <dbReference type="PROSITE" id="PS51837"/>
    </source>
</evidence>
<keyword evidence="9" id="KW-1185">Reference proteome</keyword>
<keyword evidence="6" id="KW-1133">Transmembrane helix</keyword>
<dbReference type="AlphaFoldDB" id="A0A8S1LS10"/>
<evidence type="ECO:0000313" key="9">
    <source>
        <dbReference type="Proteomes" id="UP000688137"/>
    </source>
</evidence>
<dbReference type="PANTHER" id="PTHR23292">
    <property type="entry name" value="LIPOPOLYSACCHARIDE-INDUCED TUMOR NECROSIS FACTOR-ALPHA FACTOR"/>
    <property type="match status" value="1"/>
</dbReference>